<dbReference type="SUPFAM" id="SSF53850">
    <property type="entry name" value="Periplasmic binding protein-like II"/>
    <property type="match status" value="1"/>
</dbReference>
<gene>
    <name evidence="8" type="ORF">OMP40_21090</name>
</gene>
<dbReference type="Gene3D" id="3.40.190.10">
    <property type="entry name" value="Periplasmic binding protein-like II"/>
    <property type="match status" value="2"/>
</dbReference>
<evidence type="ECO:0000256" key="5">
    <source>
        <dbReference type="ARBA" id="ARBA00023288"/>
    </source>
</evidence>
<sequence length="448" mass="47208">MRKKGLVIGLSVLMAASLGACGGNEKNNVANGGSASASAPSSSASEAAGTAATGGKGEQTELKVTGFKSGAELGAIPELNDKFMQENPDVKVVYEGMPGGQFKEFIKTRFAASDASDVIMLHPGLSNVIAYGKAGYLYDLSGESWIGNFTEASLKASSDGGKVYGIPNDMNVLGVFYNKKMFADLSISTPTSWDEFTAAAEKIKASGKLPISIGNNDGWMTLAAMYTMAPALVYGANPAFDAQLNEGKATFAEGWKDMAEKWYALNDKGYLTAKSTGVSLDQAQQAFAKGEAAMYIDGSWSLSGIKKTNPDLEVGMFAMPSNAAGQDVVASAAVGTTFAINKDTKVLDAAKKYLEFWSRAENQKVWAASQQAFMTIKGETGDLDPAFDEIAAVVAAGRSYPFLDQGWVYGDAANAELMTSAQGVYLKAIAPQAMLENMDKSWKQAAGQ</sequence>
<evidence type="ECO:0000313" key="9">
    <source>
        <dbReference type="Proteomes" id="UP001153404"/>
    </source>
</evidence>
<dbReference type="PROSITE" id="PS51257">
    <property type="entry name" value="PROKAR_LIPOPROTEIN"/>
    <property type="match status" value="1"/>
</dbReference>
<feature type="chain" id="PRO_5040752096" evidence="7">
    <location>
        <begin position="23"/>
        <end position="448"/>
    </location>
</feature>
<keyword evidence="4" id="KW-0564">Palmitate</keyword>
<evidence type="ECO:0000256" key="1">
    <source>
        <dbReference type="ARBA" id="ARBA00022475"/>
    </source>
</evidence>
<accession>A0A9X4QUD0</accession>
<feature type="region of interest" description="Disordered" evidence="6">
    <location>
        <begin position="31"/>
        <end position="57"/>
    </location>
</feature>
<proteinExistence type="predicted"/>
<feature type="compositionally biased region" description="Low complexity" evidence="6">
    <location>
        <begin position="31"/>
        <end position="51"/>
    </location>
</feature>
<evidence type="ECO:0000313" key="8">
    <source>
        <dbReference type="EMBL" id="MDG0811585.1"/>
    </source>
</evidence>
<dbReference type="PANTHER" id="PTHR43649:SF33">
    <property type="entry name" value="POLYGALACTURONAN_RHAMNOGALACTURONAN-BINDING PROTEIN YTCQ"/>
    <property type="match status" value="1"/>
</dbReference>
<name>A0A9X4QUD0_9BACL</name>
<reference evidence="8" key="1">
    <citation type="submission" date="2022-10" db="EMBL/GenBank/DDBJ databases">
        <title>Comparative genomic analysis of Cohnella hashimotonis sp. nov., isolated from the International Space Station.</title>
        <authorList>
            <person name="Simpson A."/>
            <person name="Venkateswaran K."/>
        </authorList>
    </citation>
    <scope>NUCLEOTIDE SEQUENCE</scope>
    <source>
        <strain evidence="8">DSM 28161</strain>
    </source>
</reference>
<keyword evidence="2 7" id="KW-0732">Signal</keyword>
<keyword evidence="1" id="KW-1003">Cell membrane</keyword>
<dbReference type="Pfam" id="PF01547">
    <property type="entry name" value="SBP_bac_1"/>
    <property type="match status" value="1"/>
</dbReference>
<protein>
    <submittedName>
        <fullName evidence="8">Extracellular solute-binding protein</fullName>
    </submittedName>
</protein>
<dbReference type="Proteomes" id="UP001153404">
    <property type="component" value="Unassembled WGS sequence"/>
</dbReference>
<comment type="caution">
    <text evidence="8">The sequence shown here is derived from an EMBL/GenBank/DDBJ whole genome shotgun (WGS) entry which is preliminary data.</text>
</comment>
<dbReference type="AlphaFoldDB" id="A0A9X4QUD0"/>
<dbReference type="InterPro" id="IPR006059">
    <property type="entry name" value="SBP"/>
</dbReference>
<evidence type="ECO:0000256" key="7">
    <source>
        <dbReference type="SAM" id="SignalP"/>
    </source>
</evidence>
<dbReference type="InterPro" id="IPR050490">
    <property type="entry name" value="Bact_solute-bd_prot1"/>
</dbReference>
<evidence type="ECO:0000256" key="6">
    <source>
        <dbReference type="SAM" id="MobiDB-lite"/>
    </source>
</evidence>
<keyword evidence="5" id="KW-0449">Lipoprotein</keyword>
<evidence type="ECO:0000256" key="2">
    <source>
        <dbReference type="ARBA" id="ARBA00022729"/>
    </source>
</evidence>
<keyword evidence="3" id="KW-0472">Membrane</keyword>
<evidence type="ECO:0000256" key="4">
    <source>
        <dbReference type="ARBA" id="ARBA00023139"/>
    </source>
</evidence>
<dbReference type="RefSeq" id="WP_277534292.1">
    <property type="nucleotide sequence ID" value="NZ_JAPDIA010000007.1"/>
</dbReference>
<keyword evidence="9" id="KW-1185">Reference proteome</keyword>
<dbReference type="PANTHER" id="PTHR43649">
    <property type="entry name" value="ARABINOSE-BINDING PROTEIN-RELATED"/>
    <property type="match status" value="1"/>
</dbReference>
<evidence type="ECO:0000256" key="3">
    <source>
        <dbReference type="ARBA" id="ARBA00023136"/>
    </source>
</evidence>
<feature type="signal peptide" evidence="7">
    <location>
        <begin position="1"/>
        <end position="22"/>
    </location>
</feature>
<dbReference type="EMBL" id="JAPDIA010000007">
    <property type="protein sequence ID" value="MDG0811585.1"/>
    <property type="molecule type" value="Genomic_DNA"/>
</dbReference>
<organism evidence="8 9">
    <name type="scientific">Cohnella rhizosphaerae</name>
    <dbReference type="NCBI Taxonomy" id="1457232"/>
    <lineage>
        <taxon>Bacteria</taxon>
        <taxon>Bacillati</taxon>
        <taxon>Bacillota</taxon>
        <taxon>Bacilli</taxon>
        <taxon>Bacillales</taxon>
        <taxon>Paenibacillaceae</taxon>
        <taxon>Cohnella</taxon>
    </lineage>
</organism>